<evidence type="ECO:0000256" key="2">
    <source>
        <dbReference type="ARBA" id="ARBA00023180"/>
    </source>
</evidence>
<evidence type="ECO:0000256" key="1">
    <source>
        <dbReference type="ARBA" id="ARBA00022679"/>
    </source>
</evidence>
<accession>A0A2A2I3V9</accession>
<reference evidence="4 5" key="1">
    <citation type="submission" date="2017-07" db="EMBL/GenBank/DDBJ databases">
        <title>Tamlnaduibacter salinus (Mi-7) genome sequencing.</title>
        <authorList>
            <person name="Verma A."/>
            <person name="Krishnamurthi S."/>
        </authorList>
    </citation>
    <scope>NUCLEOTIDE SEQUENCE [LARGE SCALE GENOMIC DNA]</scope>
    <source>
        <strain evidence="4 5">Mi-7</strain>
    </source>
</reference>
<evidence type="ECO:0000313" key="4">
    <source>
        <dbReference type="EMBL" id="PAV26088.1"/>
    </source>
</evidence>
<dbReference type="InterPro" id="IPR027417">
    <property type="entry name" value="P-loop_NTPase"/>
</dbReference>
<keyword evidence="1" id="KW-0808">Transferase</keyword>
<dbReference type="AlphaFoldDB" id="A0A2A2I3V9"/>
<dbReference type="SUPFAM" id="SSF52540">
    <property type="entry name" value="P-loop containing nucleoside triphosphate hydrolases"/>
    <property type="match status" value="1"/>
</dbReference>
<name>A0A2A2I3V9_9GAMM</name>
<dbReference type="EMBL" id="NMPM01000038">
    <property type="protein sequence ID" value="PAV26088.1"/>
    <property type="molecule type" value="Genomic_DNA"/>
</dbReference>
<evidence type="ECO:0000313" key="5">
    <source>
        <dbReference type="Proteomes" id="UP000218332"/>
    </source>
</evidence>
<dbReference type="PANTHER" id="PTHR10605">
    <property type="entry name" value="HEPARAN SULFATE SULFOTRANSFERASE"/>
    <property type="match status" value="1"/>
</dbReference>
<dbReference type="GO" id="GO:0008146">
    <property type="term" value="F:sulfotransferase activity"/>
    <property type="evidence" value="ECO:0007669"/>
    <property type="project" value="InterPro"/>
</dbReference>
<feature type="domain" description="Sulfotransferase" evidence="3">
    <location>
        <begin position="7"/>
        <end position="187"/>
    </location>
</feature>
<comment type="caution">
    <text evidence="4">The sequence shown here is derived from an EMBL/GenBank/DDBJ whole genome shotgun (WGS) entry which is preliminary data.</text>
</comment>
<dbReference type="InterPro" id="IPR037359">
    <property type="entry name" value="NST/OST"/>
</dbReference>
<organism evidence="4 5">
    <name type="scientific">Tamilnaduibacter salinus</name>
    <dbReference type="NCBI Taxonomy" id="1484056"/>
    <lineage>
        <taxon>Bacteria</taxon>
        <taxon>Pseudomonadati</taxon>
        <taxon>Pseudomonadota</taxon>
        <taxon>Gammaproteobacteria</taxon>
        <taxon>Pseudomonadales</taxon>
        <taxon>Marinobacteraceae</taxon>
        <taxon>Tamilnaduibacter</taxon>
    </lineage>
</organism>
<dbReference type="Proteomes" id="UP000218332">
    <property type="component" value="Unassembled WGS sequence"/>
</dbReference>
<sequence>MRDKRVDFFFVGPGKTASTWIYKVLKEHPQFSLPSGKDIYFFDQFFERGENWYHDQFTGCDFDKLVGEFSHDYLISSTALGRIREYNPDARIIVCLRNPYDRLQSGIRFLQRNGYGYAPVERLVQRHPELIEGGLYAKNLARLYAFFPKERVLLLFFEELKFQPSAFIQRLYDFFCVEWHSPDVLQQKVNVASQPRSRVLALTVKKAALVARNMGLGRLVGRIKMSRVVAKILYRRAESEFSLTDEDKLFLSQWFDHDIRQLEKMLKADLSHWKVRKCP</sequence>
<dbReference type="PANTHER" id="PTHR10605:SF56">
    <property type="entry name" value="BIFUNCTIONAL HEPARAN SULFATE N-DEACETYLASE_N-SULFOTRANSFERASE"/>
    <property type="match status" value="1"/>
</dbReference>
<proteinExistence type="predicted"/>
<dbReference type="RefSeq" id="WP_095610859.1">
    <property type="nucleotide sequence ID" value="NZ_NMPM01000038.1"/>
</dbReference>
<dbReference type="InterPro" id="IPR000863">
    <property type="entry name" value="Sulfotransferase_dom"/>
</dbReference>
<protein>
    <recommendedName>
        <fullName evidence="3">Sulfotransferase domain-containing protein</fullName>
    </recommendedName>
</protein>
<dbReference type="Gene3D" id="3.40.50.300">
    <property type="entry name" value="P-loop containing nucleotide triphosphate hydrolases"/>
    <property type="match status" value="1"/>
</dbReference>
<keyword evidence="2" id="KW-0325">Glycoprotein</keyword>
<evidence type="ECO:0000259" key="3">
    <source>
        <dbReference type="Pfam" id="PF00685"/>
    </source>
</evidence>
<dbReference type="Pfam" id="PF00685">
    <property type="entry name" value="Sulfotransfer_1"/>
    <property type="match status" value="1"/>
</dbReference>
<keyword evidence="5" id="KW-1185">Reference proteome</keyword>
<gene>
    <name evidence="4" type="ORF">CF392_07605</name>
</gene>